<keyword evidence="16" id="KW-0539">Nucleus</keyword>
<dbReference type="PANTHER" id="PTHR16222">
    <property type="entry name" value="ADP-RIBOSYLGLYCOHYDROLASE"/>
    <property type="match status" value="1"/>
</dbReference>
<gene>
    <name evidence="27" type="primary">adprs</name>
</gene>
<dbReference type="FunFam" id="1.10.4080.10:FF:000001">
    <property type="entry name" value="ADP-ribose glycohydrolase ARH3"/>
    <property type="match status" value="1"/>
</dbReference>
<sequence length="391" mass="41677">MAMTAARAVAAGGPASLSRFRGALVAGVLGDCVGGEFEGAEEVPMERVLQHLNSLDDETKGNGILDYSDDTAMARCVVQSLLTRTGYDEQDMARRFGKEFSTSPGRGYGSGVVQVLKKLSAPQLSDVYQPARAQFNGRGSFGNGGAMRAAPFALAFPDLADVKRFAGLGAMLTHSCSLGYNGAILQALAVHLALQGALDPPQQFINRLIAEMEEVEDNEVTRNDARILKEAEKPFCERLHRVRDLIDRSKVSIEEVISELGNGVAALHSVPTAIFCVLHCLQPRECLPESYGGLERTIAYSLALGGDTDTIACMAGAIAGAHYGIEAIPQSWIKCCEGAEDADVNAGRLHALYYQSAKGGGSGNENERGEQSCDDRSKNASNGTEKKTRAE</sequence>
<dbReference type="Ensembl" id="ENSSORT00005047755.1">
    <property type="protein sequence ID" value="ENSSORP00005046594.1"/>
    <property type="gene ID" value="ENSSORG00005021329.1"/>
</dbReference>
<feature type="binding site" evidence="25">
    <location>
        <position position="310"/>
    </location>
    <ligand>
        <name>Mg(2+)</name>
        <dbReference type="ChEBI" id="CHEBI:18420"/>
        <label>1</label>
    </ligand>
</feature>
<feature type="binding site" evidence="25">
    <location>
        <position position="309"/>
    </location>
    <ligand>
        <name>Mg(2+)</name>
        <dbReference type="ChEBI" id="CHEBI:18420"/>
        <label>1</label>
    </ligand>
</feature>
<evidence type="ECO:0000256" key="22">
    <source>
        <dbReference type="ARBA" id="ARBA00043187"/>
    </source>
</evidence>
<dbReference type="GO" id="GO:0046872">
    <property type="term" value="F:metal ion binding"/>
    <property type="evidence" value="ECO:0007669"/>
    <property type="project" value="UniProtKB-KW"/>
</dbReference>
<comment type="subunit">
    <text evidence="6">Monomer.</text>
</comment>
<evidence type="ECO:0000256" key="17">
    <source>
        <dbReference type="ARBA" id="ARBA00041057"/>
    </source>
</evidence>
<evidence type="ECO:0000256" key="4">
    <source>
        <dbReference type="ARBA" id="ARBA00004496"/>
    </source>
</evidence>
<feature type="binding site" evidence="25">
    <location>
        <position position="68"/>
    </location>
    <ligand>
        <name>Mg(2+)</name>
        <dbReference type="ChEBI" id="CHEBI:18420"/>
        <label>1</label>
    </ligand>
</feature>
<keyword evidence="15" id="KW-0234">DNA repair</keyword>
<dbReference type="GO" id="GO:0140290">
    <property type="term" value="P:peptidyl-serine ADP-deribosylation"/>
    <property type="evidence" value="ECO:0007669"/>
    <property type="project" value="UniProtKB-ARBA"/>
</dbReference>
<dbReference type="GO" id="GO:0005759">
    <property type="term" value="C:mitochondrial matrix"/>
    <property type="evidence" value="ECO:0007669"/>
    <property type="project" value="UniProtKB-SubCell"/>
</dbReference>
<keyword evidence="8" id="KW-0158">Chromosome</keyword>
<evidence type="ECO:0000256" key="5">
    <source>
        <dbReference type="ARBA" id="ARBA00010702"/>
    </source>
</evidence>
<comment type="catalytic activity">
    <reaction evidence="24">
        <text>alpha-NAD(+) + H2O = ADP-D-ribose + nicotinamide + H(+)</text>
        <dbReference type="Rhea" id="RHEA:68792"/>
        <dbReference type="ChEBI" id="CHEBI:15377"/>
        <dbReference type="ChEBI" id="CHEBI:15378"/>
        <dbReference type="ChEBI" id="CHEBI:17154"/>
        <dbReference type="ChEBI" id="CHEBI:57967"/>
        <dbReference type="ChEBI" id="CHEBI:77017"/>
    </reaction>
</comment>
<evidence type="ECO:0000256" key="26">
    <source>
        <dbReference type="SAM" id="MobiDB-lite"/>
    </source>
</evidence>
<protein>
    <recommendedName>
        <fullName evidence="17">ADP-ribosylhydrolase ARH3</fullName>
        <ecNumber evidence="7">3.2.1.143</ecNumber>
    </recommendedName>
    <alternativeName>
        <fullName evidence="18">ADP-ribose glycohydrolase ARH3</fullName>
    </alternativeName>
    <alternativeName>
        <fullName evidence="19">ADP-ribosylhydrolase 3</fullName>
    </alternativeName>
    <alternativeName>
        <fullName evidence="22">O-acetyl-ADP-ribose deacetylase ARH3</fullName>
    </alternativeName>
    <alternativeName>
        <fullName evidence="23">Poly(ADP-ribose) glycohydrolase ARH3</fullName>
    </alternativeName>
    <alternativeName>
        <fullName evidence="21">[Protein ADP-ribosylarginine] hydrolase-like protein 2</fullName>
    </alternativeName>
    <alternativeName>
        <fullName evidence="20">[Protein ADP-ribosylserine] hydrolase</fullName>
    </alternativeName>
</protein>
<feature type="binding site" evidence="25">
    <location>
        <position position="70"/>
    </location>
    <ligand>
        <name>Mg(2+)</name>
        <dbReference type="ChEBI" id="CHEBI:18420"/>
        <label>1</label>
    </ligand>
</feature>
<feature type="binding site" evidence="25">
    <location>
        <position position="307"/>
    </location>
    <ligand>
        <name>Mg(2+)</name>
        <dbReference type="ChEBI" id="CHEBI:18420"/>
        <label>1</label>
    </ligand>
</feature>
<evidence type="ECO:0000256" key="18">
    <source>
        <dbReference type="ARBA" id="ARBA00042398"/>
    </source>
</evidence>
<comment type="cofactor">
    <cofactor evidence="25">
        <name>Mg(2+)</name>
        <dbReference type="ChEBI" id="CHEBI:18420"/>
    </cofactor>
    <text evidence="25">Binds 2 magnesium ions per subunit.</text>
</comment>
<keyword evidence="9" id="KW-0963">Cytoplasm</keyword>
<evidence type="ECO:0000256" key="9">
    <source>
        <dbReference type="ARBA" id="ARBA00022490"/>
    </source>
</evidence>
<comment type="subcellular location">
    <subcellularLocation>
        <location evidence="2">Chromosome</location>
    </subcellularLocation>
    <subcellularLocation>
        <location evidence="4">Cytoplasm</location>
    </subcellularLocation>
    <subcellularLocation>
        <location evidence="3">Mitochondrion matrix</location>
    </subcellularLocation>
    <subcellularLocation>
        <location evidence="1">Nucleus</location>
    </subcellularLocation>
</comment>
<evidence type="ECO:0000256" key="10">
    <source>
        <dbReference type="ARBA" id="ARBA00022723"/>
    </source>
</evidence>
<feature type="region of interest" description="Disordered" evidence="26">
    <location>
        <begin position="357"/>
        <end position="391"/>
    </location>
</feature>
<dbReference type="GO" id="GO:0005634">
    <property type="term" value="C:nucleus"/>
    <property type="evidence" value="ECO:0007669"/>
    <property type="project" value="UniProtKB-SubCell"/>
</dbReference>
<keyword evidence="11" id="KW-0227">DNA damage</keyword>
<feature type="compositionally biased region" description="Basic and acidic residues" evidence="26">
    <location>
        <begin position="365"/>
        <end position="391"/>
    </location>
</feature>
<dbReference type="FunCoup" id="A0A673C013">
    <property type="interactions" value="518"/>
</dbReference>
<feature type="binding site" evidence="25">
    <location>
        <position position="69"/>
    </location>
    <ligand>
        <name>Mg(2+)</name>
        <dbReference type="ChEBI" id="CHEBI:18420"/>
        <label>1</label>
    </ligand>
</feature>
<reference evidence="27" key="2">
    <citation type="submission" date="2025-08" db="UniProtKB">
        <authorList>
            <consortium name="Ensembl"/>
        </authorList>
    </citation>
    <scope>IDENTIFICATION</scope>
</reference>
<dbReference type="SUPFAM" id="SSF101478">
    <property type="entry name" value="ADP-ribosylglycohydrolase"/>
    <property type="match status" value="1"/>
</dbReference>
<evidence type="ECO:0000256" key="11">
    <source>
        <dbReference type="ARBA" id="ARBA00022763"/>
    </source>
</evidence>
<evidence type="ECO:0000256" key="20">
    <source>
        <dbReference type="ARBA" id="ARBA00042722"/>
    </source>
</evidence>
<keyword evidence="12" id="KW-0378">Hydrolase</keyword>
<evidence type="ECO:0000313" key="28">
    <source>
        <dbReference type="Proteomes" id="UP000472271"/>
    </source>
</evidence>
<evidence type="ECO:0000256" key="19">
    <source>
        <dbReference type="ARBA" id="ARBA00042471"/>
    </source>
</evidence>
<dbReference type="GO" id="GO:0006281">
    <property type="term" value="P:DNA repair"/>
    <property type="evidence" value="ECO:0007669"/>
    <property type="project" value="UniProtKB-KW"/>
</dbReference>
<dbReference type="GO" id="GO:0005694">
    <property type="term" value="C:chromosome"/>
    <property type="evidence" value="ECO:0007669"/>
    <property type="project" value="UniProtKB-SubCell"/>
</dbReference>
<name>A0A673C013_9TELE</name>
<evidence type="ECO:0000256" key="13">
    <source>
        <dbReference type="ARBA" id="ARBA00022842"/>
    </source>
</evidence>
<keyword evidence="13 25" id="KW-0460">Magnesium</keyword>
<keyword evidence="10 25" id="KW-0479">Metal-binding</keyword>
<evidence type="ECO:0000256" key="15">
    <source>
        <dbReference type="ARBA" id="ARBA00023204"/>
    </source>
</evidence>
<dbReference type="InterPro" id="IPR036705">
    <property type="entry name" value="Ribosyl_crysJ1_sf"/>
</dbReference>
<evidence type="ECO:0000256" key="23">
    <source>
        <dbReference type="ARBA" id="ARBA00043193"/>
    </source>
</evidence>
<reference evidence="27" key="3">
    <citation type="submission" date="2025-09" db="UniProtKB">
        <authorList>
            <consortium name="Ensembl"/>
        </authorList>
    </citation>
    <scope>IDENTIFICATION</scope>
</reference>
<reference evidence="27" key="1">
    <citation type="submission" date="2019-06" db="EMBL/GenBank/DDBJ databases">
        <authorList>
            <consortium name="Wellcome Sanger Institute Data Sharing"/>
        </authorList>
    </citation>
    <scope>NUCLEOTIDE SEQUENCE [LARGE SCALE GENOMIC DNA]</scope>
</reference>
<evidence type="ECO:0000256" key="1">
    <source>
        <dbReference type="ARBA" id="ARBA00004123"/>
    </source>
</evidence>
<evidence type="ECO:0000256" key="8">
    <source>
        <dbReference type="ARBA" id="ARBA00022454"/>
    </source>
</evidence>
<keyword evidence="14" id="KW-0496">Mitochondrion</keyword>
<dbReference type="Gene3D" id="1.10.4080.10">
    <property type="entry name" value="ADP-ribosylation/Crystallin J1"/>
    <property type="match status" value="1"/>
</dbReference>
<dbReference type="Pfam" id="PF03747">
    <property type="entry name" value="ADP_ribosyl_GH"/>
    <property type="match status" value="1"/>
</dbReference>
<evidence type="ECO:0000256" key="12">
    <source>
        <dbReference type="ARBA" id="ARBA00022801"/>
    </source>
</evidence>
<comment type="similarity">
    <text evidence="5">Belongs to the ADP-ribosylglycohydrolase family.</text>
</comment>
<dbReference type="PANTHER" id="PTHR16222:SF24">
    <property type="entry name" value="ADP-RIBOSYLHYDROLASE ARH3"/>
    <property type="match status" value="1"/>
</dbReference>
<evidence type="ECO:0000313" key="27">
    <source>
        <dbReference type="Ensembl" id="ENSSORP00005046594.1"/>
    </source>
</evidence>
<dbReference type="InParanoid" id="A0A673C013"/>
<evidence type="ECO:0000256" key="24">
    <source>
        <dbReference type="ARBA" id="ARBA00049015"/>
    </source>
</evidence>
<evidence type="ECO:0000256" key="14">
    <source>
        <dbReference type="ARBA" id="ARBA00023128"/>
    </source>
</evidence>
<evidence type="ECO:0000256" key="25">
    <source>
        <dbReference type="PIRSR" id="PIRSR605502-1"/>
    </source>
</evidence>
<evidence type="ECO:0000256" key="2">
    <source>
        <dbReference type="ARBA" id="ARBA00004286"/>
    </source>
</evidence>
<proteinExistence type="inferred from homology"/>
<evidence type="ECO:0000256" key="16">
    <source>
        <dbReference type="ARBA" id="ARBA00023242"/>
    </source>
</evidence>
<dbReference type="InterPro" id="IPR005502">
    <property type="entry name" value="Ribosyl_crysJ1"/>
</dbReference>
<dbReference type="OrthoDB" id="410104at2759"/>
<evidence type="ECO:0000256" key="3">
    <source>
        <dbReference type="ARBA" id="ARBA00004305"/>
    </source>
</evidence>
<dbReference type="AlphaFoldDB" id="A0A673C013"/>
<dbReference type="InterPro" id="IPR050792">
    <property type="entry name" value="ADP-ribosylglycohydrolase"/>
</dbReference>
<evidence type="ECO:0000256" key="21">
    <source>
        <dbReference type="ARBA" id="ARBA00042850"/>
    </source>
</evidence>
<evidence type="ECO:0000256" key="7">
    <source>
        <dbReference type="ARBA" id="ARBA00012255"/>
    </source>
</evidence>
<organism evidence="27 28">
    <name type="scientific">Sphaeramia orbicularis</name>
    <name type="common">orbiculate cardinalfish</name>
    <dbReference type="NCBI Taxonomy" id="375764"/>
    <lineage>
        <taxon>Eukaryota</taxon>
        <taxon>Metazoa</taxon>
        <taxon>Chordata</taxon>
        <taxon>Craniata</taxon>
        <taxon>Vertebrata</taxon>
        <taxon>Euteleostomi</taxon>
        <taxon>Actinopterygii</taxon>
        <taxon>Neopterygii</taxon>
        <taxon>Teleostei</taxon>
        <taxon>Neoteleostei</taxon>
        <taxon>Acanthomorphata</taxon>
        <taxon>Gobiaria</taxon>
        <taxon>Kurtiformes</taxon>
        <taxon>Apogonoidei</taxon>
        <taxon>Apogonidae</taxon>
        <taxon>Apogoninae</taxon>
        <taxon>Sphaeramia</taxon>
    </lineage>
</organism>
<dbReference type="Proteomes" id="UP000472271">
    <property type="component" value="Chromosome 22"/>
</dbReference>
<keyword evidence="28" id="KW-1185">Reference proteome</keyword>
<dbReference type="EC" id="3.2.1.143" evidence="7"/>
<evidence type="ECO:0000256" key="6">
    <source>
        <dbReference type="ARBA" id="ARBA00011245"/>
    </source>
</evidence>
<accession>A0A673C013</accession>
<dbReference type="GO" id="GO:0004649">
    <property type="term" value="F:poly(ADP-ribose) glycohydrolase activity"/>
    <property type="evidence" value="ECO:0007669"/>
    <property type="project" value="UniProtKB-EC"/>
</dbReference>